<dbReference type="PANTHER" id="PTHR31639">
    <property type="entry name" value="F-BOX PROTEIN-LIKE"/>
    <property type="match status" value="1"/>
</dbReference>
<comment type="caution">
    <text evidence="2">The sequence shown here is derived from an EMBL/GenBank/DDBJ whole genome shotgun (WGS) entry which is preliminary data.</text>
</comment>
<feature type="domain" description="F-box" evidence="1">
    <location>
        <begin position="63"/>
        <end position="94"/>
    </location>
</feature>
<dbReference type="InterPro" id="IPR001810">
    <property type="entry name" value="F-box_dom"/>
</dbReference>
<evidence type="ECO:0000313" key="3">
    <source>
        <dbReference type="Proteomes" id="UP000290289"/>
    </source>
</evidence>
<evidence type="ECO:0000259" key="1">
    <source>
        <dbReference type="Pfam" id="PF00646"/>
    </source>
</evidence>
<organism evidence="2 3">
    <name type="scientific">Malus domestica</name>
    <name type="common">Apple</name>
    <name type="synonym">Pyrus malus</name>
    <dbReference type="NCBI Taxonomy" id="3750"/>
    <lineage>
        <taxon>Eukaryota</taxon>
        <taxon>Viridiplantae</taxon>
        <taxon>Streptophyta</taxon>
        <taxon>Embryophyta</taxon>
        <taxon>Tracheophyta</taxon>
        <taxon>Spermatophyta</taxon>
        <taxon>Magnoliopsida</taxon>
        <taxon>eudicotyledons</taxon>
        <taxon>Gunneridae</taxon>
        <taxon>Pentapetalae</taxon>
        <taxon>rosids</taxon>
        <taxon>fabids</taxon>
        <taxon>Rosales</taxon>
        <taxon>Rosaceae</taxon>
        <taxon>Amygdaloideae</taxon>
        <taxon>Maleae</taxon>
        <taxon>Malus</taxon>
    </lineage>
</organism>
<keyword evidence="3" id="KW-1185">Reference proteome</keyword>
<dbReference type="InterPro" id="IPR036047">
    <property type="entry name" value="F-box-like_dom_sf"/>
</dbReference>
<reference evidence="2 3" key="1">
    <citation type="submission" date="2018-10" db="EMBL/GenBank/DDBJ databases">
        <title>A high-quality apple genome assembly.</title>
        <authorList>
            <person name="Hu J."/>
        </authorList>
    </citation>
    <scope>NUCLEOTIDE SEQUENCE [LARGE SCALE GENOMIC DNA]</scope>
    <source>
        <strain evidence="3">cv. HFTH1</strain>
        <tissue evidence="2">Young leaf</tissue>
    </source>
</reference>
<dbReference type="Proteomes" id="UP000290289">
    <property type="component" value="Chromosome 5"/>
</dbReference>
<name>A0A498JVF6_MALDO</name>
<dbReference type="SUPFAM" id="SSF81383">
    <property type="entry name" value="F-box domain"/>
    <property type="match status" value="1"/>
</dbReference>
<dbReference type="EMBL" id="RDQH01000331">
    <property type="protein sequence ID" value="RXH97432.1"/>
    <property type="molecule type" value="Genomic_DNA"/>
</dbReference>
<evidence type="ECO:0000313" key="2">
    <source>
        <dbReference type="EMBL" id="RXH97432.1"/>
    </source>
</evidence>
<dbReference type="PANTHER" id="PTHR31639:SF93">
    <property type="entry name" value="F-BOX_FBD_LRR PROTEIN"/>
    <property type="match status" value="1"/>
</dbReference>
<accession>A0A498JVF6</accession>
<dbReference type="Pfam" id="PF00646">
    <property type="entry name" value="F-box"/>
    <property type="match status" value="1"/>
</dbReference>
<gene>
    <name evidence="2" type="ORF">DVH24_007778</name>
</gene>
<proteinExistence type="predicted"/>
<protein>
    <recommendedName>
        <fullName evidence="1">F-box domain-containing protein</fullName>
    </recommendedName>
</protein>
<sequence>MDRNSEASTRSTWFTQIGYVHRVEEFSLIVKGLHKYIGSSSPLMSTRKPSKSCLKRKMELDRISNLPSDAIDQILPCLPIKEAAKTSVLSSKWRYKTALLTHLMFDYQYFSTQKHITIENIVDQVLLLHIGPLHSLRFFLLPPLAAAAFD</sequence>
<dbReference type="AlphaFoldDB" id="A0A498JVF6"/>